<evidence type="ECO:0000256" key="1">
    <source>
        <dbReference type="SAM" id="Phobius"/>
    </source>
</evidence>
<keyword evidence="1" id="KW-0472">Membrane</keyword>
<evidence type="ECO:0000313" key="2">
    <source>
        <dbReference type="EMBL" id="KIK43445.1"/>
    </source>
</evidence>
<dbReference type="Proteomes" id="UP000054485">
    <property type="component" value="Unassembled WGS sequence"/>
</dbReference>
<keyword evidence="3" id="KW-1185">Reference proteome</keyword>
<dbReference type="AlphaFoldDB" id="A0A0D0A0N7"/>
<dbReference type="InParanoid" id="A0A0D0A0N7"/>
<keyword evidence="1" id="KW-1133">Transmembrane helix</keyword>
<organism evidence="2 3">
    <name type="scientific">Suillus luteus UH-Slu-Lm8-n1</name>
    <dbReference type="NCBI Taxonomy" id="930992"/>
    <lineage>
        <taxon>Eukaryota</taxon>
        <taxon>Fungi</taxon>
        <taxon>Dikarya</taxon>
        <taxon>Basidiomycota</taxon>
        <taxon>Agaricomycotina</taxon>
        <taxon>Agaricomycetes</taxon>
        <taxon>Agaricomycetidae</taxon>
        <taxon>Boletales</taxon>
        <taxon>Suillineae</taxon>
        <taxon>Suillaceae</taxon>
        <taxon>Suillus</taxon>
    </lineage>
</organism>
<proteinExistence type="predicted"/>
<keyword evidence="1" id="KW-0812">Transmembrane</keyword>
<dbReference type="HOGENOM" id="CLU_2706487_0_0_1"/>
<gene>
    <name evidence="2" type="ORF">CY34DRAFT_709623</name>
</gene>
<name>A0A0D0A0N7_9AGAM</name>
<sequence>MGARSRCISIEPLRGNGTGHANAESHTKAKSCVAFLIFFDIGALFFTNRTIFLSKKCKNHCLKFVHTCMICAP</sequence>
<evidence type="ECO:0000313" key="3">
    <source>
        <dbReference type="Proteomes" id="UP000054485"/>
    </source>
</evidence>
<protein>
    <submittedName>
        <fullName evidence="2">Uncharacterized protein</fullName>
    </submittedName>
</protein>
<reference evidence="2 3" key="1">
    <citation type="submission" date="2014-04" db="EMBL/GenBank/DDBJ databases">
        <authorList>
            <consortium name="DOE Joint Genome Institute"/>
            <person name="Kuo A."/>
            <person name="Ruytinx J."/>
            <person name="Rineau F."/>
            <person name="Colpaert J."/>
            <person name="Kohler A."/>
            <person name="Nagy L.G."/>
            <person name="Floudas D."/>
            <person name="Copeland A."/>
            <person name="Barry K.W."/>
            <person name="Cichocki N."/>
            <person name="Veneault-Fourrey C."/>
            <person name="LaButti K."/>
            <person name="Lindquist E.A."/>
            <person name="Lipzen A."/>
            <person name="Lundell T."/>
            <person name="Morin E."/>
            <person name="Murat C."/>
            <person name="Sun H."/>
            <person name="Tunlid A."/>
            <person name="Henrissat B."/>
            <person name="Grigoriev I.V."/>
            <person name="Hibbett D.S."/>
            <person name="Martin F."/>
            <person name="Nordberg H.P."/>
            <person name="Cantor M.N."/>
            <person name="Hua S.X."/>
        </authorList>
    </citation>
    <scope>NUCLEOTIDE SEQUENCE [LARGE SCALE GENOMIC DNA]</scope>
    <source>
        <strain evidence="2 3">UH-Slu-Lm8-n1</strain>
    </source>
</reference>
<dbReference type="OrthoDB" id="10298656at2759"/>
<reference evidence="3" key="2">
    <citation type="submission" date="2015-01" db="EMBL/GenBank/DDBJ databases">
        <title>Evolutionary Origins and Diversification of the Mycorrhizal Mutualists.</title>
        <authorList>
            <consortium name="DOE Joint Genome Institute"/>
            <consortium name="Mycorrhizal Genomics Consortium"/>
            <person name="Kohler A."/>
            <person name="Kuo A."/>
            <person name="Nagy L.G."/>
            <person name="Floudas D."/>
            <person name="Copeland A."/>
            <person name="Barry K.W."/>
            <person name="Cichocki N."/>
            <person name="Veneault-Fourrey C."/>
            <person name="LaButti K."/>
            <person name="Lindquist E.A."/>
            <person name="Lipzen A."/>
            <person name="Lundell T."/>
            <person name="Morin E."/>
            <person name="Murat C."/>
            <person name="Riley R."/>
            <person name="Ohm R."/>
            <person name="Sun H."/>
            <person name="Tunlid A."/>
            <person name="Henrissat B."/>
            <person name="Grigoriev I.V."/>
            <person name="Hibbett D.S."/>
            <person name="Martin F."/>
        </authorList>
    </citation>
    <scope>NUCLEOTIDE SEQUENCE [LARGE SCALE GENOMIC DNA]</scope>
    <source>
        <strain evidence="3">UH-Slu-Lm8-n1</strain>
    </source>
</reference>
<feature type="transmembrane region" description="Helical" evidence="1">
    <location>
        <begin position="33"/>
        <end position="53"/>
    </location>
</feature>
<accession>A0A0D0A0N7</accession>
<dbReference type="EMBL" id="KN835212">
    <property type="protein sequence ID" value="KIK43445.1"/>
    <property type="molecule type" value="Genomic_DNA"/>
</dbReference>